<protein>
    <submittedName>
        <fullName evidence="2">Uncharacterized protein</fullName>
    </submittedName>
</protein>
<name>A0A927QIL9_9ACTN</name>
<comment type="caution">
    <text evidence="2">The sequence shown here is derived from an EMBL/GenBank/DDBJ whole genome shotgun (WGS) entry which is preliminary data.</text>
</comment>
<dbReference type="Proteomes" id="UP000661025">
    <property type="component" value="Unassembled WGS sequence"/>
</dbReference>
<reference evidence="2" key="1">
    <citation type="submission" date="2020-09" db="EMBL/GenBank/DDBJ databases">
        <title>Streptomyces canutascabiei sp. nov., which causes potato common scab and is distributed across the world.</title>
        <authorList>
            <person name="Nguyen H.P."/>
            <person name="Weisberg A.J."/>
            <person name="Chang J.H."/>
            <person name="Clarke C.R."/>
        </authorList>
    </citation>
    <scope>NUCLEOTIDE SEQUENCE</scope>
    <source>
        <strain evidence="2">ID-01-6.2a</strain>
    </source>
</reference>
<proteinExistence type="predicted"/>
<evidence type="ECO:0000313" key="3">
    <source>
        <dbReference type="Proteomes" id="UP000661025"/>
    </source>
</evidence>
<evidence type="ECO:0000313" key="2">
    <source>
        <dbReference type="EMBL" id="MBD9722009.1"/>
    </source>
</evidence>
<feature type="region of interest" description="Disordered" evidence="1">
    <location>
        <begin position="1"/>
        <end position="33"/>
    </location>
</feature>
<accession>A0A927QIL9</accession>
<sequence length="90" mass="9150">MGALVDLGRADPQPTPAPAPTAPPPEPPEADPADELEAAALTEALVEAGVTATAEDQAAVQALTKLDPATVAAVTRWMKTKKPKPETGSK</sequence>
<dbReference type="GeneID" id="79929177"/>
<dbReference type="RefSeq" id="WP_192359181.1">
    <property type="nucleotide sequence ID" value="NZ_CP119182.1"/>
</dbReference>
<organism evidence="2 3">
    <name type="scientific">Streptomyces caniscabiei</name>
    <dbReference type="NCBI Taxonomy" id="2746961"/>
    <lineage>
        <taxon>Bacteria</taxon>
        <taxon>Bacillati</taxon>
        <taxon>Actinomycetota</taxon>
        <taxon>Actinomycetes</taxon>
        <taxon>Kitasatosporales</taxon>
        <taxon>Streptomycetaceae</taxon>
        <taxon>Streptomyces</taxon>
    </lineage>
</organism>
<dbReference type="EMBL" id="JACYXT010000001">
    <property type="protein sequence ID" value="MBD9722009.1"/>
    <property type="molecule type" value="Genomic_DNA"/>
</dbReference>
<dbReference type="AlphaFoldDB" id="A0A927QIL9"/>
<gene>
    <name evidence="2" type="ORF">IHE70_01850</name>
</gene>
<evidence type="ECO:0000256" key="1">
    <source>
        <dbReference type="SAM" id="MobiDB-lite"/>
    </source>
</evidence>
<feature type="compositionally biased region" description="Pro residues" evidence="1">
    <location>
        <begin position="13"/>
        <end position="27"/>
    </location>
</feature>